<dbReference type="Pfam" id="PF02498">
    <property type="entry name" value="Bro-N"/>
    <property type="match status" value="1"/>
</dbReference>
<comment type="caution">
    <text evidence="3">The sequence shown here is derived from an EMBL/GenBank/DDBJ whole genome shotgun (WGS) entry which is preliminary data.</text>
</comment>
<reference evidence="3 4" key="1">
    <citation type="submission" date="2019-03" db="EMBL/GenBank/DDBJ databases">
        <title>Genomic Encyclopedia of Type Strains, Phase IV (KMG-IV): sequencing the most valuable type-strain genomes for metagenomic binning, comparative biology and taxonomic classification.</title>
        <authorList>
            <person name="Goeker M."/>
        </authorList>
    </citation>
    <scope>NUCLEOTIDE SEQUENCE [LARGE SCALE GENOMIC DNA]</scope>
    <source>
        <strain evidence="3 4">DSM 18577</strain>
    </source>
</reference>
<feature type="compositionally biased region" description="Basic and acidic residues" evidence="1">
    <location>
        <begin position="255"/>
        <end position="273"/>
    </location>
</feature>
<keyword evidence="4" id="KW-1185">Reference proteome</keyword>
<feature type="domain" description="Bro-N" evidence="2">
    <location>
        <begin position="21"/>
        <end position="112"/>
    </location>
</feature>
<dbReference type="OrthoDB" id="9803893at2"/>
<name>A0A4R1J9V8_9GAMM</name>
<dbReference type="RefSeq" id="WP_131913236.1">
    <property type="nucleotide sequence ID" value="NZ_OU594967.1"/>
</dbReference>
<evidence type="ECO:0000313" key="4">
    <source>
        <dbReference type="Proteomes" id="UP000295565"/>
    </source>
</evidence>
<organism evidence="3 4">
    <name type="scientific">Celerinatantimonas diazotrophica</name>
    <dbReference type="NCBI Taxonomy" id="412034"/>
    <lineage>
        <taxon>Bacteria</taxon>
        <taxon>Pseudomonadati</taxon>
        <taxon>Pseudomonadota</taxon>
        <taxon>Gammaproteobacteria</taxon>
        <taxon>Celerinatantimonadaceae</taxon>
        <taxon>Celerinatantimonas</taxon>
    </lineage>
</organism>
<proteinExistence type="predicted"/>
<feature type="region of interest" description="Disordered" evidence="1">
    <location>
        <begin position="243"/>
        <end position="286"/>
    </location>
</feature>
<dbReference type="InterPro" id="IPR003497">
    <property type="entry name" value="BRO_N_domain"/>
</dbReference>
<evidence type="ECO:0000259" key="2">
    <source>
        <dbReference type="Pfam" id="PF02498"/>
    </source>
</evidence>
<evidence type="ECO:0000256" key="1">
    <source>
        <dbReference type="SAM" id="MobiDB-lite"/>
    </source>
</evidence>
<accession>A0A4R1J9V8</accession>
<dbReference type="Proteomes" id="UP000295565">
    <property type="component" value="Unassembled WGS sequence"/>
</dbReference>
<feature type="compositionally biased region" description="Polar residues" evidence="1">
    <location>
        <begin position="274"/>
        <end position="286"/>
    </location>
</feature>
<dbReference type="AlphaFoldDB" id="A0A4R1J9V8"/>
<dbReference type="EMBL" id="SMGD01000014">
    <property type="protein sequence ID" value="TCK47415.1"/>
    <property type="molecule type" value="Genomic_DNA"/>
</dbReference>
<sequence>MEQQHIQSLTTTFEGHAQQTENGVEFWLARDLQHLLGYGKWDNFVSVISKAKTACEISGHAIVDHFADVGKMVELGSGSQREIDDVMLTRYACYLIAQNGDSRKREIAFAQTYFAMQTRKAELIEQRLLAAERVVARHKLSATEKELSSVIFEQTGGNQNFALIRSKGDSALFGKSTQAMKAQWLVPDNRPLADFAPTIILKAKDFATEITIHNARTQQMTREQQISNEHITNNDAVRQTLLSRGIRPEQLPPAEDVKKVERRLASADKKSLRNPDTLSDGETSHE</sequence>
<gene>
    <name evidence="3" type="ORF">EV690_2439</name>
</gene>
<dbReference type="NCBIfam" id="NF008573">
    <property type="entry name" value="PRK11525.1"/>
    <property type="match status" value="1"/>
</dbReference>
<evidence type="ECO:0000313" key="3">
    <source>
        <dbReference type="EMBL" id="TCK47415.1"/>
    </source>
</evidence>
<protein>
    <submittedName>
        <fullName evidence="3">DNA-damage-inducible protein D</fullName>
    </submittedName>
</protein>